<evidence type="ECO:0000313" key="12">
    <source>
        <dbReference type="Proteomes" id="UP000215405"/>
    </source>
</evidence>
<gene>
    <name evidence="9" type="primary">hisC</name>
    <name evidence="11" type="ORF">B7H23_07260</name>
</gene>
<dbReference type="InterPro" id="IPR015421">
    <property type="entry name" value="PyrdxlP-dep_Trfase_major"/>
</dbReference>
<feature type="domain" description="Aminotransferase class I/classII large" evidence="10">
    <location>
        <begin position="34"/>
        <end position="363"/>
    </location>
</feature>
<comment type="similarity">
    <text evidence="3 9">Belongs to the class-II pyridoxal-phosphate-dependent aminotransferase family. Histidinol-phosphate aminotransferase subfamily.</text>
</comment>
<comment type="cofactor">
    <cofactor evidence="1 9">
        <name>pyridoxal 5'-phosphate</name>
        <dbReference type="ChEBI" id="CHEBI:597326"/>
    </cofactor>
</comment>
<keyword evidence="12" id="KW-1185">Reference proteome</keyword>
<dbReference type="GO" id="GO:0004400">
    <property type="term" value="F:histidinol-phosphate transaminase activity"/>
    <property type="evidence" value="ECO:0007669"/>
    <property type="project" value="UniProtKB-UniRule"/>
</dbReference>
<dbReference type="GO" id="GO:0030170">
    <property type="term" value="F:pyridoxal phosphate binding"/>
    <property type="evidence" value="ECO:0007669"/>
    <property type="project" value="InterPro"/>
</dbReference>
<dbReference type="UniPathway" id="UPA00031">
    <property type="reaction ID" value="UER00012"/>
</dbReference>
<evidence type="ECO:0000256" key="7">
    <source>
        <dbReference type="ARBA" id="ARBA00022898"/>
    </source>
</evidence>
<dbReference type="Gene3D" id="3.90.1150.10">
    <property type="entry name" value="Aspartate Aminotransferase, domain 1"/>
    <property type="match status" value="1"/>
</dbReference>
<dbReference type="Pfam" id="PF00155">
    <property type="entry name" value="Aminotran_1_2"/>
    <property type="match status" value="1"/>
</dbReference>
<protein>
    <recommendedName>
        <fullName evidence="9">Histidinol-phosphate aminotransferase</fullName>
        <ecNumber evidence="9">2.6.1.9</ecNumber>
    </recommendedName>
    <alternativeName>
        <fullName evidence="9">Imidazole acetol-phosphate transaminase</fullName>
    </alternativeName>
</protein>
<comment type="pathway">
    <text evidence="2 9">Amino-acid biosynthesis; L-histidine biosynthesis; L-histidine from 5-phospho-alpha-D-ribose 1-diphosphate: step 7/9.</text>
</comment>
<keyword evidence="5 9" id="KW-0032">Aminotransferase</keyword>
<keyword evidence="9" id="KW-0028">Amino-acid biosynthesis</keyword>
<evidence type="ECO:0000256" key="2">
    <source>
        <dbReference type="ARBA" id="ARBA00005011"/>
    </source>
</evidence>
<evidence type="ECO:0000256" key="9">
    <source>
        <dbReference type="HAMAP-Rule" id="MF_01023"/>
    </source>
</evidence>
<dbReference type="NCBIfam" id="TIGR01141">
    <property type="entry name" value="hisC"/>
    <property type="match status" value="1"/>
</dbReference>
<evidence type="ECO:0000256" key="1">
    <source>
        <dbReference type="ARBA" id="ARBA00001933"/>
    </source>
</evidence>
<dbReference type="SUPFAM" id="SSF53383">
    <property type="entry name" value="PLP-dependent transferases"/>
    <property type="match status" value="1"/>
</dbReference>
<dbReference type="InterPro" id="IPR004839">
    <property type="entry name" value="Aminotransferase_I/II_large"/>
</dbReference>
<dbReference type="InterPro" id="IPR005861">
    <property type="entry name" value="HisP_aminotrans"/>
</dbReference>
<evidence type="ECO:0000256" key="8">
    <source>
        <dbReference type="ARBA" id="ARBA00047481"/>
    </source>
</evidence>
<comment type="catalytic activity">
    <reaction evidence="8 9">
        <text>L-histidinol phosphate + 2-oxoglutarate = 3-(imidazol-4-yl)-2-oxopropyl phosphate + L-glutamate</text>
        <dbReference type="Rhea" id="RHEA:23744"/>
        <dbReference type="ChEBI" id="CHEBI:16810"/>
        <dbReference type="ChEBI" id="CHEBI:29985"/>
        <dbReference type="ChEBI" id="CHEBI:57766"/>
        <dbReference type="ChEBI" id="CHEBI:57980"/>
        <dbReference type="EC" id="2.6.1.9"/>
    </reaction>
</comment>
<dbReference type="EMBL" id="NBYO01000001">
    <property type="protein sequence ID" value="OXT02676.1"/>
    <property type="molecule type" value="Genomic_DNA"/>
</dbReference>
<name>A0A231V505_9HYPH</name>
<dbReference type="CDD" id="cd00609">
    <property type="entry name" value="AAT_like"/>
    <property type="match status" value="1"/>
</dbReference>
<keyword evidence="9" id="KW-0368">Histidine biosynthesis</keyword>
<evidence type="ECO:0000259" key="10">
    <source>
        <dbReference type="Pfam" id="PF00155"/>
    </source>
</evidence>
<evidence type="ECO:0000256" key="5">
    <source>
        <dbReference type="ARBA" id="ARBA00022576"/>
    </source>
</evidence>
<comment type="subunit">
    <text evidence="4 9">Homodimer.</text>
</comment>
<dbReference type="GO" id="GO:0000105">
    <property type="term" value="P:L-histidine biosynthetic process"/>
    <property type="evidence" value="ECO:0007669"/>
    <property type="project" value="UniProtKB-UniRule"/>
</dbReference>
<dbReference type="InterPro" id="IPR050106">
    <property type="entry name" value="HistidinolP_aminotransfase"/>
</dbReference>
<dbReference type="HAMAP" id="MF_01023">
    <property type="entry name" value="HisC_aminotrans_2"/>
    <property type="match status" value="1"/>
</dbReference>
<dbReference type="AlphaFoldDB" id="A0A231V505"/>
<sequence length="372" mass="39457">MTEQMKTDAPLARQSIGSISPYVPGKSKAEGGEKVYKLSSNETPVGPSPAAIEAFRAMADTLELYPDGSSADLRAAIAKAHDLAADRIICGAGSDELLSLLAYTYLNPGDEGIYCEHGFLVYRIAILAAGGVPVIAPETGETANVDAILEAVTERTRMVFLANPNNPTGTYLPAHEVRRLHTALPKNVLLVLDAAYAEYVRNDDYESGLELASTAGNVVMTRTFSKIYGLASLRLGWMYGPEAVIDAVNRVRGPFNVTGPAIAAGVAAMGDQDHLKRAVAHNEEWLKKVTDGLEALGLRVTPSVGNFVLMHFPDGDDARSAAAADAYLAKRGYVLRQVGGYGFPNALRMSIGTAEANKGVLAALADFMDSPA</sequence>
<dbReference type="Gene3D" id="3.40.640.10">
    <property type="entry name" value="Type I PLP-dependent aspartate aminotransferase-like (Major domain)"/>
    <property type="match status" value="1"/>
</dbReference>
<evidence type="ECO:0000256" key="4">
    <source>
        <dbReference type="ARBA" id="ARBA00011738"/>
    </source>
</evidence>
<feature type="modified residue" description="N6-(pyridoxal phosphate)lysine" evidence="9">
    <location>
        <position position="226"/>
    </location>
</feature>
<dbReference type="EC" id="2.6.1.9" evidence="9"/>
<keyword evidence="6 9" id="KW-0808">Transferase</keyword>
<keyword evidence="7 9" id="KW-0663">Pyridoxal phosphate</keyword>
<dbReference type="InterPro" id="IPR015424">
    <property type="entry name" value="PyrdxlP-dep_Trfase"/>
</dbReference>
<dbReference type="PANTHER" id="PTHR43643:SF3">
    <property type="entry name" value="HISTIDINOL-PHOSPHATE AMINOTRANSFERASE"/>
    <property type="match status" value="1"/>
</dbReference>
<evidence type="ECO:0000256" key="6">
    <source>
        <dbReference type="ARBA" id="ARBA00022679"/>
    </source>
</evidence>
<accession>A0A231V505</accession>
<evidence type="ECO:0000256" key="3">
    <source>
        <dbReference type="ARBA" id="ARBA00007970"/>
    </source>
</evidence>
<dbReference type="InterPro" id="IPR015422">
    <property type="entry name" value="PyrdxlP-dep_Trfase_small"/>
</dbReference>
<dbReference type="Proteomes" id="UP000215405">
    <property type="component" value="Unassembled WGS sequence"/>
</dbReference>
<proteinExistence type="inferred from homology"/>
<organism evidence="11 12">
    <name type="scientific">Notoacmeibacter marinus</name>
    <dbReference type="NCBI Taxonomy" id="1876515"/>
    <lineage>
        <taxon>Bacteria</taxon>
        <taxon>Pseudomonadati</taxon>
        <taxon>Pseudomonadota</taxon>
        <taxon>Alphaproteobacteria</taxon>
        <taxon>Hyphomicrobiales</taxon>
        <taxon>Notoacmeibacteraceae</taxon>
        <taxon>Notoacmeibacter</taxon>
    </lineage>
</organism>
<dbReference type="PANTHER" id="PTHR43643">
    <property type="entry name" value="HISTIDINOL-PHOSPHATE AMINOTRANSFERASE 2"/>
    <property type="match status" value="1"/>
</dbReference>
<evidence type="ECO:0000313" key="11">
    <source>
        <dbReference type="EMBL" id="OXT02676.1"/>
    </source>
</evidence>
<comment type="caution">
    <text evidence="11">The sequence shown here is derived from an EMBL/GenBank/DDBJ whole genome shotgun (WGS) entry which is preliminary data.</text>
</comment>
<reference evidence="12" key="1">
    <citation type="journal article" date="2017" name="Int. J. Syst. Evol. Microbiol.">
        <title>Notoacmeibacter marinus gen. nov., sp. nov., isolated from the gut of a limpet and proposal of Notoacmeibacteraceae fam. nov. in the order Rhizobiales of the class Alphaproteobacteria.</title>
        <authorList>
            <person name="Huang Z."/>
            <person name="Guo F."/>
            <person name="Lai Q."/>
        </authorList>
    </citation>
    <scope>NUCLEOTIDE SEQUENCE [LARGE SCALE GENOMIC DNA]</scope>
    <source>
        <strain evidence="12">XMTR2A4</strain>
    </source>
</reference>